<keyword evidence="2" id="KW-1185">Reference proteome</keyword>
<evidence type="ECO:0000313" key="1">
    <source>
        <dbReference type="EMBL" id="NCU17640.1"/>
    </source>
</evidence>
<dbReference type="SUPFAM" id="SSF50104">
    <property type="entry name" value="Translation proteins SH3-like domain"/>
    <property type="match status" value="1"/>
</dbReference>
<name>A0ABX0A5V7_9BACI</name>
<gene>
    <name evidence="1" type="ORF">GW534_07705</name>
</gene>
<comment type="caution">
    <text evidence="1">The sequence shown here is derived from an EMBL/GenBank/DDBJ whole genome shotgun (WGS) entry which is preliminary data.</text>
</comment>
<reference evidence="1 2" key="1">
    <citation type="submission" date="2020-01" db="EMBL/GenBank/DDBJ databases">
        <title>A novel Bacillus sp. from Pasinler.</title>
        <authorList>
            <person name="Adiguzel A."/>
            <person name="Ay H."/>
            <person name="Baltaci M.O."/>
        </authorList>
    </citation>
    <scope>NUCLEOTIDE SEQUENCE [LARGE SCALE GENOMIC DNA]</scope>
    <source>
        <strain evidence="1 2">P1</strain>
    </source>
</reference>
<evidence type="ECO:0000313" key="2">
    <source>
        <dbReference type="Proteomes" id="UP000743899"/>
    </source>
</evidence>
<sequence>MANEETNNVEVKETKVKSANVGDMIEVKKGQFKGIKGEVLVVRENSVIIKIGMNEKTGEPIKTVVNHKNYKKIKG</sequence>
<organism evidence="1 2">
    <name type="scientific">Pallidibacillus pasinlerensis</name>
    <dbReference type="NCBI Taxonomy" id="2703818"/>
    <lineage>
        <taxon>Bacteria</taxon>
        <taxon>Bacillati</taxon>
        <taxon>Bacillota</taxon>
        <taxon>Bacilli</taxon>
        <taxon>Bacillales</taxon>
        <taxon>Bacillaceae</taxon>
        <taxon>Pallidibacillus</taxon>
    </lineage>
</organism>
<dbReference type="Proteomes" id="UP000743899">
    <property type="component" value="Unassembled WGS sequence"/>
</dbReference>
<dbReference type="InterPro" id="IPR018690">
    <property type="entry name" value="DUF2187"/>
</dbReference>
<dbReference type="InterPro" id="IPR008991">
    <property type="entry name" value="Translation_prot_SH3-like_sf"/>
</dbReference>
<accession>A0ABX0A5V7</accession>
<proteinExistence type="predicted"/>
<dbReference type="RefSeq" id="WP_161920467.1">
    <property type="nucleotide sequence ID" value="NZ_JAACYS010000028.1"/>
</dbReference>
<dbReference type="EMBL" id="JAACYS010000028">
    <property type="protein sequence ID" value="NCU17640.1"/>
    <property type="molecule type" value="Genomic_DNA"/>
</dbReference>
<protein>
    <submittedName>
        <fullName evidence="1">DUF2187 domain-containing protein</fullName>
    </submittedName>
</protein>
<dbReference type="Pfam" id="PF09953">
    <property type="entry name" value="DUF2187"/>
    <property type="match status" value="1"/>
</dbReference>